<gene>
    <name evidence="3" type="ORF">PACLA_8A083618</name>
</gene>
<feature type="coiled-coil region" evidence="1">
    <location>
        <begin position="111"/>
        <end position="138"/>
    </location>
</feature>
<dbReference type="EMBL" id="CACRXK020017477">
    <property type="protein sequence ID" value="CAB4031256.1"/>
    <property type="molecule type" value="Genomic_DNA"/>
</dbReference>
<protein>
    <submittedName>
        <fullName evidence="3">Uncharacterized protein</fullName>
    </submittedName>
</protein>
<dbReference type="AlphaFoldDB" id="A0A6S7JG46"/>
<feature type="region of interest" description="Disordered" evidence="2">
    <location>
        <begin position="1"/>
        <end position="44"/>
    </location>
</feature>
<proteinExistence type="predicted"/>
<accession>A0A6S7JG46</accession>
<evidence type="ECO:0000313" key="4">
    <source>
        <dbReference type="Proteomes" id="UP001152795"/>
    </source>
</evidence>
<evidence type="ECO:0000256" key="1">
    <source>
        <dbReference type="SAM" id="Coils"/>
    </source>
</evidence>
<name>A0A6S7JG46_PARCT</name>
<dbReference type="PANTHER" id="PTHR11505">
    <property type="entry name" value="L1 TRANSPOSABLE ELEMENT-RELATED"/>
    <property type="match status" value="1"/>
</dbReference>
<reference evidence="3" key="1">
    <citation type="submission" date="2020-04" db="EMBL/GenBank/DDBJ databases">
        <authorList>
            <person name="Alioto T."/>
            <person name="Alioto T."/>
            <person name="Gomez Garrido J."/>
        </authorList>
    </citation>
    <scope>NUCLEOTIDE SEQUENCE</scope>
    <source>
        <strain evidence="3">A484AB</strain>
    </source>
</reference>
<dbReference type="Proteomes" id="UP001152795">
    <property type="component" value="Unassembled WGS sequence"/>
</dbReference>
<keyword evidence="4" id="KW-1185">Reference proteome</keyword>
<evidence type="ECO:0000256" key="2">
    <source>
        <dbReference type="SAM" id="MobiDB-lite"/>
    </source>
</evidence>
<dbReference type="Gene3D" id="3.30.70.1820">
    <property type="entry name" value="L1 transposable element, RRM domain"/>
    <property type="match status" value="1"/>
</dbReference>
<sequence>MALPTHASKRSIKSLNESLNKTPVKNKGFKIPKMSDSPMARGEKEEHKAINLEDIHSLIVTMNQKLNKLDTIEAQICEMKKELNEVKHSVDYAHEEINDLKTESERKVKVQKETSDRIDKLEAENIKLHNAVIDLQARLMRDNLIFYNIQEREHENTTKIIHDLLEEKIGMVNAKETVKIDRSHRLGKRRNEPSKPRPIIVKFNYHQDREIVRLNTKKLKGTNFGISEQFPSEIEQTRRTLYPELKKAKAAGKKVNM</sequence>
<evidence type="ECO:0000313" key="3">
    <source>
        <dbReference type="EMBL" id="CAB4031256.1"/>
    </source>
</evidence>
<feature type="compositionally biased region" description="Polar residues" evidence="2">
    <location>
        <begin position="13"/>
        <end position="23"/>
    </location>
</feature>
<comment type="caution">
    <text evidence="3">The sequence shown here is derived from an EMBL/GenBank/DDBJ whole genome shotgun (WGS) entry which is preliminary data.</text>
</comment>
<dbReference type="InterPro" id="IPR004244">
    <property type="entry name" value="Transposase_22"/>
</dbReference>
<dbReference type="OrthoDB" id="6079384at2759"/>
<keyword evidence="1" id="KW-0175">Coiled coil</keyword>
<organism evidence="3 4">
    <name type="scientific">Paramuricea clavata</name>
    <name type="common">Red gorgonian</name>
    <name type="synonym">Violescent sea-whip</name>
    <dbReference type="NCBI Taxonomy" id="317549"/>
    <lineage>
        <taxon>Eukaryota</taxon>
        <taxon>Metazoa</taxon>
        <taxon>Cnidaria</taxon>
        <taxon>Anthozoa</taxon>
        <taxon>Octocorallia</taxon>
        <taxon>Malacalcyonacea</taxon>
        <taxon>Plexauridae</taxon>
        <taxon>Paramuricea</taxon>
    </lineage>
</organism>
<feature type="non-terminal residue" evidence="3">
    <location>
        <position position="257"/>
    </location>
</feature>